<evidence type="ECO:0000313" key="3">
    <source>
        <dbReference type="EMBL" id="NYD75877.1"/>
    </source>
</evidence>
<keyword evidence="2" id="KW-0732">Signal</keyword>
<evidence type="ECO:0000256" key="1">
    <source>
        <dbReference type="SAM" id="MobiDB-lite"/>
    </source>
</evidence>
<comment type="caution">
    <text evidence="3">The sequence shown here is derived from an EMBL/GenBank/DDBJ whole genome shotgun (WGS) entry which is preliminary data.</text>
</comment>
<organism evidence="3 4">
    <name type="scientific">Leifsonia soli</name>
    <dbReference type="NCBI Taxonomy" id="582665"/>
    <lineage>
        <taxon>Bacteria</taxon>
        <taxon>Bacillati</taxon>
        <taxon>Actinomycetota</taxon>
        <taxon>Actinomycetes</taxon>
        <taxon>Micrococcales</taxon>
        <taxon>Microbacteriaceae</taxon>
        <taxon>Leifsonia</taxon>
    </lineage>
</organism>
<accession>A0A852T3X1</accession>
<feature type="signal peptide" evidence="2">
    <location>
        <begin position="1"/>
        <end position="24"/>
    </location>
</feature>
<proteinExistence type="predicted"/>
<dbReference type="RefSeq" id="WP_179457672.1">
    <property type="nucleotide sequence ID" value="NZ_BAAAPX010000001.1"/>
</dbReference>
<dbReference type="EMBL" id="JACCBJ010000001">
    <property type="protein sequence ID" value="NYD75877.1"/>
    <property type="molecule type" value="Genomic_DNA"/>
</dbReference>
<feature type="chain" id="PRO_5038384802" evidence="2">
    <location>
        <begin position="25"/>
        <end position="248"/>
    </location>
</feature>
<gene>
    <name evidence="3" type="ORF">BJ963_003396</name>
</gene>
<feature type="region of interest" description="Disordered" evidence="1">
    <location>
        <begin position="83"/>
        <end position="102"/>
    </location>
</feature>
<evidence type="ECO:0000256" key="2">
    <source>
        <dbReference type="SAM" id="SignalP"/>
    </source>
</evidence>
<keyword evidence="4" id="KW-1185">Reference proteome</keyword>
<dbReference type="AlphaFoldDB" id="A0A852T3X1"/>
<name>A0A852T3X1_9MICO</name>
<sequence>MLRRATTVLALLCAAALLTGCSTIEQLARDASGRGSAEPAEACLLRGAEPDPSPTPAPTLDPHVAGEVREAVTAVRKLAGVDTVRESMSNSRTASDDPDRPDCRVVSNHFSSQVDVVMEAAATPAQAAAVPTTMAQHLAWTGVSLALTVPAGPGHIETTVHYSRTFDQTIPIETSTDVAEGLARLAATPHVTSVEASIPYTMRVDYGSLTVLVDGADPATLDAVRTVIGTTAFADTTLHGSFSNGAKP</sequence>
<dbReference type="PROSITE" id="PS51257">
    <property type="entry name" value="PROKAR_LIPOPROTEIN"/>
    <property type="match status" value="1"/>
</dbReference>
<dbReference type="Proteomes" id="UP000589620">
    <property type="component" value="Unassembled WGS sequence"/>
</dbReference>
<evidence type="ECO:0000313" key="4">
    <source>
        <dbReference type="Proteomes" id="UP000589620"/>
    </source>
</evidence>
<protein>
    <submittedName>
        <fullName evidence="3">Putative small secreted protein</fullName>
    </submittedName>
</protein>
<reference evidence="3 4" key="1">
    <citation type="submission" date="2020-07" db="EMBL/GenBank/DDBJ databases">
        <title>Sequencing the genomes of 1000 actinobacteria strains.</title>
        <authorList>
            <person name="Klenk H.-P."/>
        </authorList>
    </citation>
    <scope>NUCLEOTIDE SEQUENCE [LARGE SCALE GENOMIC DNA]</scope>
    <source>
        <strain evidence="3 4">DSM 23871</strain>
    </source>
</reference>